<dbReference type="Proteomes" id="UP001597112">
    <property type="component" value="Unassembled WGS sequence"/>
</dbReference>
<evidence type="ECO:0000313" key="2">
    <source>
        <dbReference type="Proteomes" id="UP001597112"/>
    </source>
</evidence>
<reference evidence="2" key="1">
    <citation type="journal article" date="2019" name="Int. J. Syst. Evol. Microbiol.">
        <title>The Global Catalogue of Microorganisms (GCM) 10K type strain sequencing project: providing services to taxonomists for standard genome sequencing and annotation.</title>
        <authorList>
            <consortium name="The Broad Institute Genomics Platform"/>
            <consortium name="The Broad Institute Genome Sequencing Center for Infectious Disease"/>
            <person name="Wu L."/>
            <person name="Ma J."/>
        </authorList>
    </citation>
    <scope>NUCLEOTIDE SEQUENCE [LARGE SCALE GENOMIC DNA]</scope>
    <source>
        <strain evidence="2">CCUG 58938</strain>
    </source>
</reference>
<dbReference type="EMBL" id="JBHTKA010000001">
    <property type="protein sequence ID" value="MFD0999026.1"/>
    <property type="molecule type" value="Genomic_DNA"/>
</dbReference>
<keyword evidence="2" id="KW-1185">Reference proteome</keyword>
<sequence>MERNKLIRLHAVENRTFDFDPSVPCILSEGSGFMTSPEFRTFMERGLELIHEKIAEAGKIGWLVDTRFVEVFEPQDTQWIVEYWNPKAYEAGLRYIAFVMPENVFTEMNVTEYIDLSQEAGGLALNHFKDQESARAWLREVLTRV</sequence>
<comment type="caution">
    <text evidence="1">The sequence shown here is derived from an EMBL/GenBank/DDBJ whole genome shotgun (WGS) entry which is preliminary data.</text>
</comment>
<proteinExistence type="predicted"/>
<organism evidence="1 2">
    <name type="scientific">Ohtaekwangia kribbensis</name>
    <dbReference type="NCBI Taxonomy" id="688913"/>
    <lineage>
        <taxon>Bacteria</taxon>
        <taxon>Pseudomonadati</taxon>
        <taxon>Bacteroidota</taxon>
        <taxon>Cytophagia</taxon>
        <taxon>Cytophagales</taxon>
        <taxon>Fulvivirgaceae</taxon>
        <taxon>Ohtaekwangia</taxon>
    </lineage>
</organism>
<name>A0ABW3K0U6_9BACT</name>
<evidence type="ECO:0000313" key="1">
    <source>
        <dbReference type="EMBL" id="MFD0999026.1"/>
    </source>
</evidence>
<gene>
    <name evidence="1" type="ORF">ACFQ21_06895</name>
</gene>
<evidence type="ECO:0008006" key="3">
    <source>
        <dbReference type="Google" id="ProtNLM"/>
    </source>
</evidence>
<protein>
    <recommendedName>
        <fullName evidence="3">STAS/SEC14 domain-containing protein</fullName>
    </recommendedName>
</protein>
<dbReference type="RefSeq" id="WP_377576724.1">
    <property type="nucleotide sequence ID" value="NZ_JBHTKA010000001.1"/>
</dbReference>
<accession>A0ABW3K0U6</accession>